<reference evidence="6" key="1">
    <citation type="submission" date="2022-09" db="EMBL/GenBank/DDBJ databases">
        <title>Actin cytoskeleton and complex cell architecture in an #Asgard archaeon.</title>
        <authorList>
            <person name="Ponce Toledo R.I."/>
            <person name="Schleper C."/>
            <person name="Rodrigues Oliveira T."/>
            <person name="Wollweber F."/>
            <person name="Xu J."/>
            <person name="Rittmann S."/>
            <person name="Klingl A."/>
            <person name="Pilhofer M."/>
        </authorList>
    </citation>
    <scope>NUCLEOTIDE SEQUENCE</scope>
    <source>
        <strain evidence="6">B-35</strain>
    </source>
</reference>
<evidence type="ECO:0000256" key="1">
    <source>
        <dbReference type="ARBA" id="ARBA00022691"/>
    </source>
</evidence>
<feature type="domain" description="Radical SAM core" evidence="5">
    <location>
        <begin position="28"/>
        <end position="269"/>
    </location>
</feature>
<keyword evidence="3" id="KW-0408">Iron</keyword>
<keyword evidence="1" id="KW-0949">S-adenosyl-L-methionine</keyword>
<dbReference type="SFLD" id="SFLDG01098">
    <property type="entry name" value="Uncharacterised_Radical_SAM_Su"/>
    <property type="match status" value="1"/>
</dbReference>
<keyword evidence="2" id="KW-0479">Metal-binding</keyword>
<accession>A0ABY6HZ93</accession>
<organism evidence="6 7">
    <name type="scientific">Candidatus Lokiarchaeum ossiferum</name>
    <dbReference type="NCBI Taxonomy" id="2951803"/>
    <lineage>
        <taxon>Archaea</taxon>
        <taxon>Promethearchaeati</taxon>
        <taxon>Promethearchaeota</taxon>
        <taxon>Promethearchaeia</taxon>
        <taxon>Promethearchaeales</taxon>
        <taxon>Promethearchaeaceae</taxon>
        <taxon>Candidatus Lokiarchaeum</taxon>
    </lineage>
</organism>
<dbReference type="SFLD" id="SFLDS00029">
    <property type="entry name" value="Radical_SAM"/>
    <property type="match status" value="1"/>
</dbReference>
<dbReference type="EMBL" id="CP104013">
    <property type="protein sequence ID" value="UYP48192.1"/>
    <property type="molecule type" value="Genomic_DNA"/>
</dbReference>
<keyword evidence="4" id="KW-0411">Iron-sulfur</keyword>
<dbReference type="SUPFAM" id="SSF102114">
    <property type="entry name" value="Radical SAM enzymes"/>
    <property type="match status" value="1"/>
</dbReference>
<dbReference type="CDD" id="cd01335">
    <property type="entry name" value="Radical_SAM"/>
    <property type="match status" value="1"/>
</dbReference>
<dbReference type="SMART" id="SM00729">
    <property type="entry name" value="Elp3"/>
    <property type="match status" value="1"/>
</dbReference>
<dbReference type="Gene3D" id="3.20.20.70">
    <property type="entry name" value="Aldolase class I"/>
    <property type="match status" value="1"/>
</dbReference>
<evidence type="ECO:0000313" key="7">
    <source>
        <dbReference type="Proteomes" id="UP001208689"/>
    </source>
</evidence>
<evidence type="ECO:0000256" key="4">
    <source>
        <dbReference type="ARBA" id="ARBA00023014"/>
    </source>
</evidence>
<evidence type="ECO:0000259" key="5">
    <source>
        <dbReference type="PROSITE" id="PS51918"/>
    </source>
</evidence>
<gene>
    <name evidence="6" type="ORF">NEF87_004477</name>
</gene>
<dbReference type="Pfam" id="PF04055">
    <property type="entry name" value="Radical_SAM"/>
    <property type="match status" value="1"/>
</dbReference>
<dbReference type="Proteomes" id="UP001208689">
    <property type="component" value="Chromosome"/>
</dbReference>
<evidence type="ECO:0000256" key="2">
    <source>
        <dbReference type="ARBA" id="ARBA00022723"/>
    </source>
</evidence>
<keyword evidence="7" id="KW-1185">Reference proteome</keyword>
<protein>
    <recommendedName>
        <fullName evidence="5">Radical SAM core domain-containing protein</fullName>
    </recommendedName>
</protein>
<dbReference type="InterPro" id="IPR007197">
    <property type="entry name" value="rSAM"/>
</dbReference>
<evidence type="ECO:0000256" key="3">
    <source>
        <dbReference type="ARBA" id="ARBA00023004"/>
    </source>
</evidence>
<dbReference type="PROSITE" id="PS51918">
    <property type="entry name" value="RADICAL_SAM"/>
    <property type="match status" value="1"/>
</dbReference>
<sequence length="343" mass="39311">MLNSKQPEKIRVSTGSAAVLGLKRLKMDTPPTTCYLMTYTEEYCIGKCSFCPQGHTPTLQSTEQLSRIQWPDFNWEDFIQQLKVNQSHESDNKFRRICIQVLNYKGFYDDVRSIVKIIHMHFPTLAISAAIPPVPPIKLKELKDSGLERIGIALDACYEELFDDIKGKNIHGPYSWKKHWEALSSSLKIFGLGNATTHFIVGLGETEQDMIQSIKNVVEKDILPGIFLFTPVKGTPMENAPRPLMTHFRHIQLCRYLLLNNIDNYDRFRFSNDGRLSKIKSLTKDELTHIIQLNTAFKTAGCPDCNRPYYTSRPGEEQDGYPRDLTTQECLLIYNELDSLLDI</sequence>
<dbReference type="InterPro" id="IPR013785">
    <property type="entry name" value="Aldolase_TIM"/>
</dbReference>
<dbReference type="InterPro" id="IPR006638">
    <property type="entry name" value="Elp3/MiaA/NifB-like_rSAM"/>
</dbReference>
<name>A0ABY6HZ93_9ARCH</name>
<proteinExistence type="predicted"/>
<dbReference type="InterPro" id="IPR058240">
    <property type="entry name" value="rSAM_sf"/>
</dbReference>
<evidence type="ECO:0000313" key="6">
    <source>
        <dbReference type="EMBL" id="UYP48192.1"/>
    </source>
</evidence>